<organism evidence="8 9">
    <name type="scientific">Amorphotheca resinae ATCC 22711</name>
    <dbReference type="NCBI Taxonomy" id="857342"/>
    <lineage>
        <taxon>Eukaryota</taxon>
        <taxon>Fungi</taxon>
        <taxon>Dikarya</taxon>
        <taxon>Ascomycota</taxon>
        <taxon>Pezizomycotina</taxon>
        <taxon>Leotiomycetes</taxon>
        <taxon>Helotiales</taxon>
        <taxon>Amorphothecaceae</taxon>
        <taxon>Amorphotheca</taxon>
    </lineage>
</organism>
<evidence type="ECO:0000313" key="8">
    <source>
        <dbReference type="EMBL" id="PSS20428.1"/>
    </source>
</evidence>
<protein>
    <recommendedName>
        <fullName evidence="7">FAD-binding domain-containing protein</fullName>
    </recommendedName>
</protein>
<dbReference type="SUPFAM" id="SSF54373">
    <property type="entry name" value="FAD-linked reductases, C-terminal domain"/>
    <property type="match status" value="1"/>
</dbReference>
<evidence type="ECO:0000313" key="9">
    <source>
        <dbReference type="Proteomes" id="UP000241818"/>
    </source>
</evidence>
<dbReference type="PRINTS" id="PR00420">
    <property type="entry name" value="RNGMNOXGNASE"/>
</dbReference>
<dbReference type="GO" id="GO:0071949">
    <property type="term" value="F:FAD binding"/>
    <property type="evidence" value="ECO:0007669"/>
    <property type="project" value="InterPro"/>
</dbReference>
<keyword evidence="9" id="KW-1185">Reference proteome</keyword>
<evidence type="ECO:0000256" key="3">
    <source>
        <dbReference type="ARBA" id="ARBA00022827"/>
    </source>
</evidence>
<keyword evidence="3" id="KW-0274">FAD</keyword>
<evidence type="ECO:0000256" key="5">
    <source>
        <dbReference type="ARBA" id="ARBA00023033"/>
    </source>
</evidence>
<dbReference type="AlphaFoldDB" id="A0A2T3B478"/>
<feature type="domain" description="FAD-binding" evidence="7">
    <location>
        <begin position="18"/>
        <end position="371"/>
    </location>
</feature>
<dbReference type="GO" id="GO:0004497">
    <property type="term" value="F:monooxygenase activity"/>
    <property type="evidence" value="ECO:0007669"/>
    <property type="project" value="UniProtKB-KW"/>
</dbReference>
<dbReference type="GeneID" id="36575580"/>
<dbReference type="Gene3D" id="3.50.50.60">
    <property type="entry name" value="FAD/NAD(P)-binding domain"/>
    <property type="match status" value="1"/>
</dbReference>
<evidence type="ECO:0000256" key="1">
    <source>
        <dbReference type="ARBA" id="ARBA00007992"/>
    </source>
</evidence>
<dbReference type="InterPro" id="IPR002938">
    <property type="entry name" value="FAD-bd"/>
</dbReference>
<name>A0A2T3B478_AMORE</name>
<proteinExistence type="inferred from homology"/>
<dbReference type="InterPro" id="IPR050493">
    <property type="entry name" value="FAD-dep_Monooxygenase_BioMet"/>
</dbReference>
<evidence type="ECO:0000259" key="7">
    <source>
        <dbReference type="Pfam" id="PF01494"/>
    </source>
</evidence>
<keyword evidence="5" id="KW-0503">Monooxygenase</keyword>
<feature type="region of interest" description="Disordered" evidence="6">
    <location>
        <begin position="385"/>
        <end position="408"/>
    </location>
</feature>
<evidence type="ECO:0000256" key="2">
    <source>
        <dbReference type="ARBA" id="ARBA00022630"/>
    </source>
</evidence>
<evidence type="ECO:0000256" key="6">
    <source>
        <dbReference type="SAM" id="MobiDB-lite"/>
    </source>
</evidence>
<dbReference type="PANTHER" id="PTHR13789:SF147">
    <property type="entry name" value="PUTATIVE (AFU_ORTHOLOGUE AFUA_2G01950)-RELATED"/>
    <property type="match status" value="1"/>
</dbReference>
<comment type="similarity">
    <text evidence="1">Belongs to the paxM FAD-dependent monooxygenase family.</text>
</comment>
<dbReference type="EMBL" id="KZ679010">
    <property type="protein sequence ID" value="PSS20428.1"/>
    <property type="molecule type" value="Genomic_DNA"/>
</dbReference>
<dbReference type="PANTHER" id="PTHR13789">
    <property type="entry name" value="MONOOXYGENASE"/>
    <property type="match status" value="1"/>
</dbReference>
<dbReference type="InterPro" id="IPR036188">
    <property type="entry name" value="FAD/NAD-bd_sf"/>
</dbReference>
<dbReference type="SUPFAM" id="SSF51905">
    <property type="entry name" value="FAD/NAD(P)-binding domain"/>
    <property type="match status" value="1"/>
</dbReference>
<gene>
    <name evidence="8" type="ORF">M430DRAFT_41741</name>
</gene>
<dbReference type="InParanoid" id="A0A2T3B478"/>
<dbReference type="FunFam" id="3.50.50.60:FF:000115">
    <property type="entry name" value="Salicylate hydroxylase, putative"/>
    <property type="match status" value="1"/>
</dbReference>
<dbReference type="OrthoDB" id="16820at2759"/>
<dbReference type="STRING" id="857342.A0A2T3B478"/>
<keyword evidence="4" id="KW-0560">Oxidoreductase</keyword>
<evidence type="ECO:0000256" key="4">
    <source>
        <dbReference type="ARBA" id="ARBA00023002"/>
    </source>
</evidence>
<reference evidence="8 9" key="1">
    <citation type="journal article" date="2018" name="New Phytol.">
        <title>Comparative genomics and transcriptomics depict ericoid mycorrhizal fungi as versatile saprotrophs and plant mutualists.</title>
        <authorList>
            <person name="Martino E."/>
            <person name="Morin E."/>
            <person name="Grelet G.A."/>
            <person name="Kuo A."/>
            <person name="Kohler A."/>
            <person name="Daghino S."/>
            <person name="Barry K.W."/>
            <person name="Cichocki N."/>
            <person name="Clum A."/>
            <person name="Dockter R.B."/>
            <person name="Hainaut M."/>
            <person name="Kuo R.C."/>
            <person name="LaButti K."/>
            <person name="Lindahl B.D."/>
            <person name="Lindquist E.A."/>
            <person name="Lipzen A."/>
            <person name="Khouja H.R."/>
            <person name="Magnuson J."/>
            <person name="Murat C."/>
            <person name="Ohm R.A."/>
            <person name="Singer S.W."/>
            <person name="Spatafora J.W."/>
            <person name="Wang M."/>
            <person name="Veneault-Fourrey C."/>
            <person name="Henrissat B."/>
            <person name="Grigoriev I.V."/>
            <person name="Martin F.M."/>
            <person name="Perotto S."/>
        </authorList>
    </citation>
    <scope>NUCLEOTIDE SEQUENCE [LARGE SCALE GENOMIC DNA]</scope>
    <source>
        <strain evidence="8 9">ATCC 22711</strain>
    </source>
</reference>
<dbReference type="Proteomes" id="UP000241818">
    <property type="component" value="Unassembled WGS sequence"/>
</dbReference>
<dbReference type="Pfam" id="PF01494">
    <property type="entry name" value="FAD_binding_3"/>
    <property type="match status" value="1"/>
</dbReference>
<keyword evidence="2" id="KW-0285">Flavoprotein</keyword>
<accession>A0A2T3B478</accession>
<sequence>METYKDDLDWSFKAVHKFKVIIVGAGIGGLSSAIGLKKAGHDVVILEQVPEIGEVGAGIQMAPNAARIMGRFGLLEKLMSKANALKRNSLRRWKDDTELGFAPLMPSIGEKYKAPLSVIHRGDLQAILLQAVKDLEVPIRLGVCVEEVDPSFAARVKLHTGEWVQGDVVIGGDGVKSGIRSQMAQKYGQKDQAHPTGDAAYRVLIPKEMMKDDAKALELLHSDIAYRWMGPGGHIMAYPIKNNTVLNMVLLHPQKPTTEDQESWTRKGDKQEMLDFYKEWNSTVRNLLSYVPEGEVMEWALNSHLPLNTWVENRVVLIGDACHPMLPYVAQGAAQAIEDAGVLTCALSMTDNADLALAVYELVRKDRGERIQNSAATTRISLHLPDGPEQRARDAAIAGSTKEGAHNPDLWADREWQNFMWGTDVMKDTIENWDKLVAQVKGVHTSTVKAVSSL</sequence>
<dbReference type="RefSeq" id="XP_024721698.1">
    <property type="nucleotide sequence ID" value="XM_024867499.1"/>
</dbReference>